<feature type="domain" description="Glutamine amidotransferase type-2" evidence="9">
    <location>
        <begin position="2"/>
        <end position="222"/>
    </location>
</feature>
<dbReference type="Pfam" id="PF01380">
    <property type="entry name" value="SIS"/>
    <property type="match status" value="2"/>
</dbReference>
<dbReference type="NCBIfam" id="NF001484">
    <property type="entry name" value="PRK00331.1"/>
    <property type="match status" value="1"/>
</dbReference>
<reference evidence="11 12" key="1">
    <citation type="submission" date="2023-09" db="EMBL/GenBank/DDBJ databases">
        <authorList>
            <person name="Rey-Velasco X."/>
        </authorList>
    </citation>
    <scope>NUCLEOTIDE SEQUENCE [LARGE SCALE GENOMIC DNA]</scope>
    <source>
        <strain evidence="11 12">P050</strain>
    </source>
</reference>
<dbReference type="PROSITE" id="PS51464">
    <property type="entry name" value="SIS"/>
    <property type="match status" value="2"/>
</dbReference>
<keyword evidence="4 8" id="KW-0032">Aminotransferase</keyword>
<protein>
    <recommendedName>
        <fullName evidence="3 8">Glutamine--fructose-6-phosphate aminotransferase [isomerizing]</fullName>
        <ecNumber evidence="2 8">2.6.1.16</ecNumber>
    </recommendedName>
    <alternativeName>
        <fullName evidence="8">D-fructose-6-phosphate amidotransferase</fullName>
    </alternativeName>
    <alternativeName>
        <fullName evidence="8">GFAT</fullName>
    </alternativeName>
    <alternativeName>
        <fullName evidence="8">Glucosamine-6-phosphate synthase</fullName>
    </alternativeName>
    <alternativeName>
        <fullName evidence="8">Hexosephosphate aminotransferase</fullName>
    </alternativeName>
    <alternativeName>
        <fullName evidence="8">L-glutamine--D-fructose-6-phosphate amidotransferase</fullName>
    </alternativeName>
</protein>
<dbReference type="InterPro" id="IPR029055">
    <property type="entry name" value="Ntn_hydrolases_N"/>
</dbReference>
<dbReference type="InterPro" id="IPR047084">
    <property type="entry name" value="GFAT_N"/>
</dbReference>
<dbReference type="HAMAP" id="MF_00164">
    <property type="entry name" value="GlmS"/>
    <property type="match status" value="1"/>
</dbReference>
<feature type="domain" description="SIS" evidence="10">
    <location>
        <begin position="293"/>
        <end position="432"/>
    </location>
</feature>
<dbReference type="InterPro" id="IPR035466">
    <property type="entry name" value="GlmS/AgaS_SIS"/>
</dbReference>
<dbReference type="InterPro" id="IPR005855">
    <property type="entry name" value="GFAT"/>
</dbReference>
<proteinExistence type="inferred from homology"/>
<comment type="subcellular location">
    <subcellularLocation>
        <location evidence="8">Cytoplasm</location>
    </subcellularLocation>
</comment>
<evidence type="ECO:0000313" key="11">
    <source>
        <dbReference type="EMBL" id="MDT0553671.1"/>
    </source>
</evidence>
<keyword evidence="5 8" id="KW-0808">Transferase</keyword>
<dbReference type="CDD" id="cd05009">
    <property type="entry name" value="SIS_GlmS_GlmD_2"/>
    <property type="match status" value="1"/>
</dbReference>
<name>A0ABU2Y638_9FLAO</name>
<evidence type="ECO:0000256" key="1">
    <source>
        <dbReference type="ARBA" id="ARBA00001031"/>
    </source>
</evidence>
<gene>
    <name evidence="8 11" type="primary">glmS</name>
    <name evidence="11" type="ORF">RM519_10475</name>
</gene>
<dbReference type="PROSITE" id="PS51278">
    <property type="entry name" value="GATASE_TYPE_2"/>
    <property type="match status" value="1"/>
</dbReference>
<dbReference type="InterPro" id="IPR017932">
    <property type="entry name" value="GATase_2_dom"/>
</dbReference>
<evidence type="ECO:0000256" key="8">
    <source>
        <dbReference type="HAMAP-Rule" id="MF_00164"/>
    </source>
</evidence>
<feature type="active site" description="For Fru-6P isomerization activity" evidence="8">
    <location>
        <position position="611"/>
    </location>
</feature>
<dbReference type="PANTHER" id="PTHR10937">
    <property type="entry name" value="GLUCOSAMINE--FRUCTOSE-6-PHOSPHATE AMINOTRANSFERASE, ISOMERIZING"/>
    <property type="match status" value="1"/>
</dbReference>
<dbReference type="Pfam" id="PF13522">
    <property type="entry name" value="GATase_6"/>
    <property type="match status" value="1"/>
</dbReference>
<feature type="initiator methionine" description="Removed" evidence="8">
    <location>
        <position position="1"/>
    </location>
</feature>
<feature type="domain" description="SIS" evidence="10">
    <location>
        <begin position="465"/>
        <end position="606"/>
    </location>
</feature>
<evidence type="ECO:0000256" key="7">
    <source>
        <dbReference type="ARBA" id="ARBA00022962"/>
    </source>
</evidence>
<dbReference type="CDD" id="cd00714">
    <property type="entry name" value="GFAT"/>
    <property type="match status" value="1"/>
</dbReference>
<dbReference type="EMBL" id="JAVRHV010000005">
    <property type="protein sequence ID" value="MDT0553671.1"/>
    <property type="molecule type" value="Genomic_DNA"/>
</dbReference>
<dbReference type="CDD" id="cd05008">
    <property type="entry name" value="SIS_GlmS_GlmD_1"/>
    <property type="match status" value="1"/>
</dbReference>
<evidence type="ECO:0000256" key="2">
    <source>
        <dbReference type="ARBA" id="ARBA00012916"/>
    </source>
</evidence>
<evidence type="ECO:0000259" key="10">
    <source>
        <dbReference type="PROSITE" id="PS51464"/>
    </source>
</evidence>
<comment type="function">
    <text evidence="8">Catalyzes the first step in hexosamine metabolism, converting fructose-6P into glucosamine-6P using glutamine as a nitrogen source.</text>
</comment>
<dbReference type="NCBIfam" id="TIGR01135">
    <property type="entry name" value="glmS"/>
    <property type="match status" value="1"/>
</dbReference>
<evidence type="ECO:0000256" key="6">
    <source>
        <dbReference type="ARBA" id="ARBA00022737"/>
    </source>
</evidence>
<dbReference type="InterPro" id="IPR001347">
    <property type="entry name" value="SIS_dom"/>
</dbReference>
<comment type="subunit">
    <text evidence="8">Homodimer.</text>
</comment>
<dbReference type="Proteomes" id="UP001252186">
    <property type="component" value="Unassembled WGS sequence"/>
</dbReference>
<dbReference type="Gene3D" id="3.60.20.10">
    <property type="entry name" value="Glutamine Phosphoribosylpyrophosphate, subunit 1, domain 1"/>
    <property type="match status" value="1"/>
</dbReference>
<evidence type="ECO:0000256" key="3">
    <source>
        <dbReference type="ARBA" id="ARBA00016090"/>
    </source>
</evidence>
<comment type="catalytic activity">
    <reaction evidence="1 8">
        <text>D-fructose 6-phosphate + L-glutamine = D-glucosamine 6-phosphate + L-glutamate</text>
        <dbReference type="Rhea" id="RHEA:13237"/>
        <dbReference type="ChEBI" id="CHEBI:29985"/>
        <dbReference type="ChEBI" id="CHEBI:58359"/>
        <dbReference type="ChEBI" id="CHEBI:58725"/>
        <dbReference type="ChEBI" id="CHEBI:61527"/>
        <dbReference type="EC" id="2.6.1.16"/>
    </reaction>
</comment>
<feature type="active site" description="Nucleophile; for GATase activity" evidence="8">
    <location>
        <position position="2"/>
    </location>
</feature>
<keyword evidence="7" id="KW-0315">Glutamine amidotransferase</keyword>
<sequence length="616" mass="67902">MCGIAGYIGYRDAYPIVVNGLKRLEYRGYDSAGILMYNEGVHISKTKGKVADLEASIAAEDAKIGTLGFGHTRWATHGEPNDENAHPHVSNSGDLVIIHNGIIENYDTIKKELINRGYTFKSDTDTEVLVNLIEEIQKTNKVKLGKAVQLALNEVIGAYAIAVFDKNKPNELVVARLGSPIAIGIGENNSEFFVASDASPFIEYTKNAIYLEDEEMAVIRVGKKIKTRKLSDDSLVDHDIHELKMNLEQIEKGGYDHFMLKEIYEQPHAITDTFRGRLLVNEGIIRMAGIDDHIEKFQNANRIIVVACGTSWHAGLVGEYLFEDLARIPVEVEYASEFRYRNPIITEKDVVIAISQSGETADTLAAIKLAKEKGAFVFGVCNVVGSSIARETHAGAYTHAGPEIGVASTKAFTTQITLLSLIALKLGKANGNLSHGQYHAYLNEMELIPRKVEVLLSMNELVQHVASIYKDVPNCLYLGRGYNFPVALEGALKLKEISYIHAEGYPAAEMKHGPIALIDENMPVIVIATSKGHYEKVVSNIQEIKSRKGKIIAIVTEGDTQVKEIADHVIEIPETDELFTPLLTTIPLQLLSYHIAVMLGKNVDQPRNLAKSVTVE</sequence>
<dbReference type="SUPFAM" id="SSF53697">
    <property type="entry name" value="SIS domain"/>
    <property type="match status" value="1"/>
</dbReference>
<dbReference type="PANTHER" id="PTHR10937:SF0">
    <property type="entry name" value="GLUTAMINE--FRUCTOSE-6-PHOSPHATE TRANSAMINASE (ISOMERIZING)"/>
    <property type="match status" value="1"/>
</dbReference>
<dbReference type="InterPro" id="IPR046348">
    <property type="entry name" value="SIS_dom_sf"/>
</dbReference>
<dbReference type="InterPro" id="IPR035490">
    <property type="entry name" value="GlmS/FrlB_SIS"/>
</dbReference>
<dbReference type="Gene3D" id="3.40.50.10490">
    <property type="entry name" value="Glucose-6-phosphate isomerase like protein, domain 1"/>
    <property type="match status" value="2"/>
</dbReference>
<evidence type="ECO:0000256" key="5">
    <source>
        <dbReference type="ARBA" id="ARBA00022679"/>
    </source>
</evidence>
<dbReference type="EC" id="2.6.1.16" evidence="2 8"/>
<keyword evidence="6" id="KW-0677">Repeat</keyword>
<evidence type="ECO:0000256" key="4">
    <source>
        <dbReference type="ARBA" id="ARBA00022576"/>
    </source>
</evidence>
<dbReference type="RefSeq" id="WP_311593758.1">
    <property type="nucleotide sequence ID" value="NZ_JAVRHV010000005.1"/>
</dbReference>
<comment type="caution">
    <text evidence="11">The sequence shown here is derived from an EMBL/GenBank/DDBJ whole genome shotgun (WGS) entry which is preliminary data.</text>
</comment>
<organism evidence="11 12">
    <name type="scientific">Urechidicola vernalis</name>
    <dbReference type="NCBI Taxonomy" id="3075600"/>
    <lineage>
        <taxon>Bacteria</taxon>
        <taxon>Pseudomonadati</taxon>
        <taxon>Bacteroidota</taxon>
        <taxon>Flavobacteriia</taxon>
        <taxon>Flavobacteriales</taxon>
        <taxon>Flavobacteriaceae</taxon>
        <taxon>Urechidicola</taxon>
    </lineage>
</organism>
<accession>A0ABU2Y638</accession>
<evidence type="ECO:0000313" key="12">
    <source>
        <dbReference type="Proteomes" id="UP001252186"/>
    </source>
</evidence>
<dbReference type="GO" id="GO:0004360">
    <property type="term" value="F:glutamine-fructose-6-phosphate transaminase (isomerizing) activity"/>
    <property type="evidence" value="ECO:0007669"/>
    <property type="project" value="UniProtKB-EC"/>
</dbReference>
<keyword evidence="12" id="KW-1185">Reference proteome</keyword>
<evidence type="ECO:0000259" key="9">
    <source>
        <dbReference type="PROSITE" id="PS51278"/>
    </source>
</evidence>
<dbReference type="SUPFAM" id="SSF56235">
    <property type="entry name" value="N-terminal nucleophile aminohydrolases (Ntn hydrolases)"/>
    <property type="match status" value="1"/>
</dbReference>
<keyword evidence="8" id="KW-0963">Cytoplasm</keyword>